<feature type="transmembrane region" description="Helical" evidence="1">
    <location>
        <begin position="99"/>
        <end position="120"/>
    </location>
</feature>
<dbReference type="AlphaFoldDB" id="A0A644ZF84"/>
<feature type="transmembrane region" description="Helical" evidence="1">
    <location>
        <begin position="74"/>
        <end position="93"/>
    </location>
</feature>
<feature type="transmembrane region" description="Helical" evidence="1">
    <location>
        <begin position="47"/>
        <end position="67"/>
    </location>
</feature>
<keyword evidence="1" id="KW-0472">Membrane</keyword>
<protein>
    <submittedName>
        <fullName evidence="2">Uncharacterized protein</fullName>
    </submittedName>
</protein>
<evidence type="ECO:0000256" key="1">
    <source>
        <dbReference type="SAM" id="Phobius"/>
    </source>
</evidence>
<keyword evidence="1" id="KW-0812">Transmembrane</keyword>
<dbReference type="EMBL" id="VSSQ01008474">
    <property type="protein sequence ID" value="MPM38958.1"/>
    <property type="molecule type" value="Genomic_DNA"/>
</dbReference>
<gene>
    <name evidence="2" type="ORF">SDC9_85589</name>
</gene>
<organism evidence="2">
    <name type="scientific">bioreactor metagenome</name>
    <dbReference type="NCBI Taxonomy" id="1076179"/>
    <lineage>
        <taxon>unclassified sequences</taxon>
        <taxon>metagenomes</taxon>
        <taxon>ecological metagenomes</taxon>
    </lineage>
</organism>
<keyword evidence="1" id="KW-1133">Transmembrane helix</keyword>
<reference evidence="2" key="1">
    <citation type="submission" date="2019-08" db="EMBL/GenBank/DDBJ databases">
        <authorList>
            <person name="Kucharzyk K."/>
            <person name="Murdoch R.W."/>
            <person name="Higgins S."/>
            <person name="Loffler F."/>
        </authorList>
    </citation>
    <scope>NUCLEOTIDE SEQUENCE</scope>
</reference>
<name>A0A644ZF84_9ZZZZ</name>
<comment type="caution">
    <text evidence="2">The sequence shown here is derived from an EMBL/GenBank/DDBJ whole genome shotgun (WGS) entry which is preliminary data.</text>
</comment>
<evidence type="ECO:0000313" key="2">
    <source>
        <dbReference type="EMBL" id="MPM38958.1"/>
    </source>
</evidence>
<proteinExistence type="predicted"/>
<sequence length="130" mass="13228">MAESIVPPSLQRLRVGALATTGLMLVQLALGITLASGVEAVRDIHGGVGYLTLLAAAVTAVFAWPATKVIGSKGIFFHAVSLPVLMVVQIGLAEMDLPLVHIVLGLLLVAGVAGLVPMVAKQVAKASVDA</sequence>
<accession>A0A644ZF84</accession>